<dbReference type="Proteomes" id="UP000584374">
    <property type="component" value="Unassembled WGS sequence"/>
</dbReference>
<sequence>MSILILAGEHDPSADAMVLALQERETEVHRVDTAWFPAQLSISARLRGGRWVGNLRTEHHVIDLQAITAVWYRAPRSYQFHALNAVEERHARTEAKYGLGGVLASLLVLWVNHPMRTAAAAYKPLQLVIGAIHGLRVPETLITNEADDVREFAAEPTVTKMLGAVSIVEDGRRKFAHTAVLTDADLADLHGVEHTTHQFQRWVDKAHEARVVVIGNRINAFTIHAGSDAGYVDWRTDYDTNSYAVAEPPADVATGVRGMLRELGLVYGAFDFVIGADGEWTLLELNPAGQYGWLEHHTGVDLTGQLADLLMKGQP</sequence>
<evidence type="ECO:0000313" key="3">
    <source>
        <dbReference type="Proteomes" id="UP000584374"/>
    </source>
</evidence>
<dbReference type="EMBL" id="JACHIW010000001">
    <property type="protein sequence ID" value="MBB5152530.1"/>
    <property type="molecule type" value="Genomic_DNA"/>
</dbReference>
<gene>
    <name evidence="2" type="ORF">BJ970_000064</name>
</gene>
<dbReference type="GO" id="GO:0018169">
    <property type="term" value="F:ribosomal S6-glutamic acid ligase activity"/>
    <property type="evidence" value="ECO:0007669"/>
    <property type="project" value="TreeGrafter"/>
</dbReference>
<reference evidence="2 3" key="1">
    <citation type="submission" date="2020-08" db="EMBL/GenBank/DDBJ databases">
        <title>Sequencing the genomes of 1000 actinobacteria strains.</title>
        <authorList>
            <person name="Klenk H.-P."/>
        </authorList>
    </citation>
    <scope>NUCLEOTIDE SEQUENCE [LARGE SCALE GENOMIC DNA]</scope>
    <source>
        <strain evidence="2 3">DSM 45584</strain>
    </source>
</reference>
<dbReference type="InterPro" id="IPR048936">
    <property type="entry name" value="MvdD-like_ATPgrasp"/>
</dbReference>
<organism evidence="2 3">
    <name type="scientific">Saccharopolyspora phatthalungensis</name>
    <dbReference type="NCBI Taxonomy" id="664693"/>
    <lineage>
        <taxon>Bacteria</taxon>
        <taxon>Bacillati</taxon>
        <taxon>Actinomycetota</taxon>
        <taxon>Actinomycetes</taxon>
        <taxon>Pseudonocardiales</taxon>
        <taxon>Pseudonocardiaceae</taxon>
        <taxon>Saccharopolyspora</taxon>
    </lineage>
</organism>
<dbReference type="SUPFAM" id="SSF56059">
    <property type="entry name" value="Glutathione synthetase ATP-binding domain-like"/>
    <property type="match status" value="1"/>
</dbReference>
<dbReference type="GO" id="GO:0005737">
    <property type="term" value="C:cytoplasm"/>
    <property type="evidence" value="ECO:0007669"/>
    <property type="project" value="TreeGrafter"/>
</dbReference>
<name>A0A840PXP3_9PSEU</name>
<dbReference type="PANTHER" id="PTHR21621:SF0">
    <property type="entry name" value="BETA-CITRYLGLUTAMATE SYNTHASE B-RELATED"/>
    <property type="match status" value="1"/>
</dbReference>
<evidence type="ECO:0000313" key="2">
    <source>
        <dbReference type="EMBL" id="MBB5152530.1"/>
    </source>
</evidence>
<evidence type="ECO:0000259" key="1">
    <source>
        <dbReference type="Pfam" id="PF21068"/>
    </source>
</evidence>
<comment type="caution">
    <text evidence="2">The sequence shown here is derived from an EMBL/GenBank/DDBJ whole genome shotgun (WGS) entry which is preliminary data.</text>
</comment>
<protein>
    <submittedName>
        <fullName evidence="2">ATP-grasp ribosomal peptide maturase</fullName>
    </submittedName>
</protein>
<feature type="domain" description="MvdD-like pre-ATP grasp" evidence="1">
    <location>
        <begin position="3"/>
        <end position="113"/>
    </location>
</feature>
<dbReference type="PANTHER" id="PTHR21621">
    <property type="entry name" value="RIBOSOMAL PROTEIN S6 MODIFICATION PROTEIN"/>
    <property type="match status" value="1"/>
</dbReference>
<dbReference type="GO" id="GO:0009432">
    <property type="term" value="P:SOS response"/>
    <property type="evidence" value="ECO:0007669"/>
    <property type="project" value="TreeGrafter"/>
</dbReference>
<dbReference type="Gene3D" id="3.30.470.20">
    <property type="entry name" value="ATP-grasp fold, B domain"/>
    <property type="match status" value="1"/>
</dbReference>
<dbReference type="AlphaFoldDB" id="A0A840PXP3"/>
<dbReference type="RefSeq" id="WP_184721995.1">
    <property type="nucleotide sequence ID" value="NZ_JACHIW010000001.1"/>
</dbReference>
<dbReference type="Pfam" id="PF21068">
    <property type="entry name" value="ATPgraspMvdD"/>
    <property type="match status" value="1"/>
</dbReference>
<accession>A0A840PXP3</accession>
<keyword evidence="3" id="KW-1185">Reference proteome</keyword>
<proteinExistence type="predicted"/>